<feature type="binding site" evidence="3">
    <location>
        <position position="112"/>
    </location>
    <ligand>
        <name>L-tryptophan</name>
        <dbReference type="ChEBI" id="CHEBI:57912"/>
    </ligand>
</feature>
<accession>A0A5M9JAR4</accession>
<feature type="binding site" evidence="3">
    <location>
        <position position="365"/>
    </location>
    <ligand>
        <name>dimethylallyl diphosphate</name>
        <dbReference type="ChEBI" id="CHEBI:57623"/>
    </ligand>
</feature>
<dbReference type="PIRSF" id="PIRSF000509">
    <property type="entry name" value="Trp_DMAT"/>
    <property type="match status" value="1"/>
</dbReference>
<keyword evidence="5" id="KW-1185">Reference proteome</keyword>
<sequence length="444" mass="51550">MAPFSNCHTRRIHNQEKFNVLEFFEPPVFKIIDRDVINTHKLSQTYWWKHHSGYALAVMLYFAEYPTELQYRDLRFFADHVASSLGNPFGVKRLDMKYQWPSFMTDDGTPIELSWDWGTQNDPPTIRYSIEPVGVHAGTSLDPFNNLAGVKFHKEVLQSLEGLHDDWFEHFQNEFIQPWASKSLSEFYCHENEGHPSRIFYAFDLTNAKISSKAYFFPALKARLDCSTKIEAIFRAIESAPQCTNQNTKALQVYREFAFEPGREALEYDMLAIDLTKPEDSRLKIYTRSRQTDFHSVVDVLTLGGRLQSPELSQGIKDLKNLWDCLFQVDNLPEEPLQLVNHRTAGILYNVELKLGASLPTTKIYIPVRHYSRSDEQIIQRFAAYLSFHQRAKYLPNYLKTMATLFDPDTMKARTGVQTYIGVSIRHDGYLRLVSYIKPESRAL</sequence>
<dbReference type="GO" id="GO:0016765">
    <property type="term" value="F:transferase activity, transferring alkyl or aryl (other than methyl) groups"/>
    <property type="evidence" value="ECO:0007669"/>
    <property type="project" value="InterPro"/>
</dbReference>
<feature type="binding site" evidence="3">
    <location>
        <position position="127"/>
    </location>
    <ligand>
        <name>dimethylallyl diphosphate</name>
        <dbReference type="ChEBI" id="CHEBI:57623"/>
    </ligand>
</feature>
<dbReference type="CDD" id="cd13929">
    <property type="entry name" value="PT-DMATS_CymD"/>
    <property type="match status" value="1"/>
</dbReference>
<feature type="binding site" evidence="3">
    <location>
        <position position="282"/>
    </location>
    <ligand>
        <name>dimethylallyl diphosphate</name>
        <dbReference type="ChEBI" id="CHEBI:57623"/>
    </ligand>
</feature>
<protein>
    <recommendedName>
        <fullName evidence="6">Dimethylallyl tryptophan synthase</fullName>
    </recommendedName>
</protein>
<dbReference type="InterPro" id="IPR033964">
    <property type="entry name" value="ABBA"/>
</dbReference>
<keyword evidence="2" id="KW-0808">Transferase</keyword>
<feature type="binding site" evidence="3">
    <location>
        <position position="215"/>
    </location>
    <ligand>
        <name>dimethylallyl diphosphate</name>
        <dbReference type="ChEBI" id="CHEBI:57623"/>
    </ligand>
</feature>
<dbReference type="VEuPathDB" id="FungiDB:MFRU_006g00130"/>
<dbReference type="PANTHER" id="PTHR40627">
    <property type="entry name" value="INDOLE PRENYLTRANSFERASE TDIB-RELATED"/>
    <property type="match status" value="1"/>
</dbReference>
<dbReference type="EMBL" id="VICG01000013">
    <property type="protein sequence ID" value="KAA8565433.1"/>
    <property type="molecule type" value="Genomic_DNA"/>
</dbReference>
<comment type="similarity">
    <text evidence="1">Belongs to the tryptophan dimethylallyltransferase family.</text>
</comment>
<evidence type="ECO:0000256" key="3">
    <source>
        <dbReference type="PIRSR" id="PIRSR000509-1"/>
    </source>
</evidence>
<dbReference type="InterPro" id="IPR017795">
    <property type="entry name" value="ABBA_NscD-like"/>
</dbReference>
<gene>
    <name evidence="4" type="ORF">EYC84_009293</name>
</gene>
<feature type="binding site" evidence="3">
    <location>
        <position position="284"/>
    </location>
    <ligand>
        <name>dimethylallyl diphosphate</name>
        <dbReference type="ChEBI" id="CHEBI:57623"/>
    </ligand>
</feature>
<dbReference type="NCBIfam" id="TIGR03429">
    <property type="entry name" value="arom_pren_DMATS"/>
    <property type="match status" value="1"/>
</dbReference>
<evidence type="ECO:0000313" key="5">
    <source>
        <dbReference type="Proteomes" id="UP000322873"/>
    </source>
</evidence>
<dbReference type="SFLD" id="SFLDG01162">
    <property type="entry name" value="I"/>
    <property type="match status" value="1"/>
</dbReference>
<dbReference type="SFLD" id="SFLDS00036">
    <property type="entry name" value="Aromatic_Prenyltransferase"/>
    <property type="match status" value="1"/>
</dbReference>
<feature type="binding site" evidence="3">
    <location>
        <position position="286"/>
    </location>
    <ligand>
        <name>dimethylallyl diphosphate</name>
        <dbReference type="ChEBI" id="CHEBI:57623"/>
    </ligand>
</feature>
<dbReference type="PANTHER" id="PTHR40627:SF4">
    <property type="entry name" value="PRENYLTRANSFERASE ASQH1-RELATED"/>
    <property type="match status" value="1"/>
</dbReference>
<name>A0A5M9JAR4_MONFR</name>
<dbReference type="GO" id="GO:0009820">
    <property type="term" value="P:alkaloid metabolic process"/>
    <property type="evidence" value="ECO:0007669"/>
    <property type="project" value="InterPro"/>
</dbReference>
<evidence type="ECO:0008006" key="6">
    <source>
        <dbReference type="Google" id="ProtNLM"/>
    </source>
</evidence>
<dbReference type="InterPro" id="IPR012148">
    <property type="entry name" value="ABBA_DMATS-like"/>
</dbReference>
<comment type="caution">
    <text evidence="4">The sequence shown here is derived from an EMBL/GenBank/DDBJ whole genome shotgun (WGS) entry which is preliminary data.</text>
</comment>
<reference evidence="4 5" key="1">
    <citation type="submission" date="2019-06" db="EMBL/GenBank/DDBJ databases">
        <title>Genome Sequence of the Brown Rot Fungal Pathogen Monilinia fructicola.</title>
        <authorList>
            <person name="De Miccolis Angelini R.M."/>
            <person name="Landi L."/>
            <person name="Abate D."/>
            <person name="Pollastro S."/>
            <person name="Romanazzi G."/>
            <person name="Faretra F."/>
        </authorList>
    </citation>
    <scope>NUCLEOTIDE SEQUENCE [LARGE SCALE GENOMIC DNA]</scope>
    <source>
        <strain evidence="4 5">Mfrc123</strain>
    </source>
</reference>
<dbReference type="OrthoDB" id="3354387at2759"/>
<feature type="binding site" evidence="3">
    <location>
        <position position="213"/>
    </location>
    <ligand>
        <name>dimethylallyl diphosphate</name>
        <dbReference type="ChEBI" id="CHEBI:57623"/>
    </ligand>
</feature>
<dbReference type="Proteomes" id="UP000322873">
    <property type="component" value="Unassembled WGS sequence"/>
</dbReference>
<dbReference type="AlphaFoldDB" id="A0A5M9JAR4"/>
<evidence type="ECO:0000313" key="4">
    <source>
        <dbReference type="EMBL" id="KAA8565433.1"/>
    </source>
</evidence>
<evidence type="ECO:0000256" key="1">
    <source>
        <dbReference type="ARBA" id="ARBA00010209"/>
    </source>
</evidence>
<evidence type="ECO:0000256" key="2">
    <source>
        <dbReference type="ARBA" id="ARBA00022679"/>
    </source>
</evidence>
<proteinExistence type="inferred from homology"/>
<organism evidence="4 5">
    <name type="scientific">Monilinia fructicola</name>
    <name type="common">Brown rot fungus</name>
    <name type="synonym">Ciboria fructicola</name>
    <dbReference type="NCBI Taxonomy" id="38448"/>
    <lineage>
        <taxon>Eukaryota</taxon>
        <taxon>Fungi</taxon>
        <taxon>Dikarya</taxon>
        <taxon>Ascomycota</taxon>
        <taxon>Pezizomycotina</taxon>
        <taxon>Leotiomycetes</taxon>
        <taxon>Helotiales</taxon>
        <taxon>Sclerotiniaceae</taxon>
        <taxon>Monilinia</taxon>
    </lineage>
</organism>
<dbReference type="Pfam" id="PF11991">
    <property type="entry name" value="Trp_DMAT"/>
    <property type="match status" value="1"/>
</dbReference>